<dbReference type="eggNOG" id="ENOG50333ZI">
    <property type="taxonomic scope" value="Bacteria"/>
</dbReference>
<evidence type="ECO:0000313" key="3">
    <source>
        <dbReference type="Proteomes" id="UP000029385"/>
    </source>
</evidence>
<dbReference type="STRING" id="1121015.GCA_000420545_01011"/>
<feature type="chain" id="PRO_5001869358" description="YbjN domain-containing protein" evidence="1">
    <location>
        <begin position="25"/>
        <end position="157"/>
    </location>
</feature>
<dbReference type="InterPro" id="IPR019660">
    <property type="entry name" value="Put_sensory_transdc_reg_YbjN"/>
</dbReference>
<dbReference type="Pfam" id="PF10722">
    <property type="entry name" value="YbjN"/>
    <property type="match status" value="1"/>
</dbReference>
<dbReference type="OrthoDB" id="5975793at2"/>
<protein>
    <recommendedName>
        <fullName evidence="4">YbjN domain-containing protein</fullName>
    </recommendedName>
</protein>
<comment type="caution">
    <text evidence="2">The sequence shown here is derived from an EMBL/GenBank/DDBJ whole genome shotgun (WGS) entry which is preliminary data.</text>
</comment>
<keyword evidence="3" id="KW-1185">Reference proteome</keyword>
<gene>
    <name evidence="2" type="ORF">N789_00325</name>
</gene>
<feature type="signal peptide" evidence="1">
    <location>
        <begin position="1"/>
        <end position="24"/>
    </location>
</feature>
<name>A0A091B0W9_9GAMM</name>
<dbReference type="RefSeq" id="WP_026802378.1">
    <property type="nucleotide sequence ID" value="NZ_ATVD01000002.1"/>
</dbReference>
<proteinExistence type="predicted"/>
<evidence type="ECO:0000256" key="1">
    <source>
        <dbReference type="SAM" id="SignalP"/>
    </source>
</evidence>
<evidence type="ECO:0000313" key="2">
    <source>
        <dbReference type="EMBL" id="KFN44484.1"/>
    </source>
</evidence>
<sequence>MRRSPMFAAIAALLLSAGASVAQARDITTGISGAELVTVLQDNGYRAKLGVDGEGDPKVESAVAGYNFSIFMYGCEKGRCQSIQFQLGIDIKEGTTLDAINKWNRTRRFASVFMDEENDPYIQMDLDLEKGSSTEQIGLYLENWENAVGVFAKDFDL</sequence>
<accession>A0A091B0W9</accession>
<dbReference type="Proteomes" id="UP000029385">
    <property type="component" value="Unassembled WGS sequence"/>
</dbReference>
<evidence type="ECO:0008006" key="4">
    <source>
        <dbReference type="Google" id="ProtNLM"/>
    </source>
</evidence>
<reference evidence="2 3" key="1">
    <citation type="submission" date="2013-09" db="EMBL/GenBank/DDBJ databases">
        <title>Genome sequencing of Arenimonas oryziterrae.</title>
        <authorList>
            <person name="Chen F."/>
            <person name="Wang G."/>
        </authorList>
    </citation>
    <scope>NUCLEOTIDE SEQUENCE [LARGE SCALE GENOMIC DNA]</scope>
    <source>
        <strain evidence="2 3">YC6267</strain>
    </source>
</reference>
<keyword evidence="1" id="KW-0732">Signal</keyword>
<dbReference type="PATRIC" id="fig|1121015.4.peg.65"/>
<dbReference type="CDD" id="cd17511">
    <property type="entry name" value="YbjN_AmyR-like"/>
    <property type="match status" value="1"/>
</dbReference>
<organism evidence="2 3">
    <name type="scientific">Arenimonas oryziterrae DSM 21050 = YC6267</name>
    <dbReference type="NCBI Taxonomy" id="1121015"/>
    <lineage>
        <taxon>Bacteria</taxon>
        <taxon>Pseudomonadati</taxon>
        <taxon>Pseudomonadota</taxon>
        <taxon>Gammaproteobacteria</taxon>
        <taxon>Lysobacterales</taxon>
        <taxon>Lysobacteraceae</taxon>
        <taxon>Arenimonas</taxon>
    </lineage>
</organism>
<dbReference type="EMBL" id="AVCI01000001">
    <property type="protein sequence ID" value="KFN44484.1"/>
    <property type="molecule type" value="Genomic_DNA"/>
</dbReference>
<dbReference type="AlphaFoldDB" id="A0A091B0W9"/>